<dbReference type="EMBL" id="OVTA01000127">
    <property type="protein sequence ID" value="SPS03016.1"/>
    <property type="molecule type" value="Genomic_DNA"/>
</dbReference>
<dbReference type="GO" id="GO:0006355">
    <property type="term" value="P:regulation of DNA-templated transcription"/>
    <property type="evidence" value="ECO:0007669"/>
    <property type="project" value="UniProtKB-ARBA"/>
</dbReference>
<accession>A0A375JHC6</accession>
<dbReference type="InterPro" id="IPR051797">
    <property type="entry name" value="TrmB-like"/>
</dbReference>
<dbReference type="CDD" id="cd00090">
    <property type="entry name" value="HTH_ARSR"/>
    <property type="match status" value="1"/>
</dbReference>
<evidence type="ECO:0000313" key="3">
    <source>
        <dbReference type="Proteomes" id="UP000256805"/>
    </source>
</evidence>
<dbReference type="Pfam" id="PF01978">
    <property type="entry name" value="TrmB"/>
    <property type="match status" value="1"/>
</dbReference>
<dbReference type="InterPro" id="IPR011991">
    <property type="entry name" value="ArsR-like_HTH"/>
</dbReference>
<dbReference type="PANTHER" id="PTHR34293:SF1">
    <property type="entry name" value="HTH-TYPE TRANSCRIPTIONAL REGULATOR TRMBL2"/>
    <property type="match status" value="1"/>
</dbReference>
<dbReference type="AlphaFoldDB" id="A0A375JHC6"/>
<evidence type="ECO:0000259" key="1">
    <source>
        <dbReference type="Pfam" id="PF01978"/>
    </source>
</evidence>
<feature type="domain" description="Transcription regulator TrmB N-terminal" evidence="1">
    <location>
        <begin position="37"/>
        <end position="104"/>
    </location>
</feature>
<organism evidence="2 3">
    <name type="scientific">Cupriavidus taiwanensis</name>
    <dbReference type="NCBI Taxonomy" id="164546"/>
    <lineage>
        <taxon>Bacteria</taxon>
        <taxon>Pseudomonadati</taxon>
        <taxon>Pseudomonadota</taxon>
        <taxon>Betaproteobacteria</taxon>
        <taxon>Burkholderiales</taxon>
        <taxon>Burkholderiaceae</taxon>
        <taxon>Cupriavidus</taxon>
    </lineage>
</organism>
<name>A0A375JHC6_9BURK</name>
<evidence type="ECO:0000313" key="2">
    <source>
        <dbReference type="EMBL" id="SPS03016.1"/>
    </source>
</evidence>
<gene>
    <name evidence="2" type="ORF">CBM2634_U60024</name>
</gene>
<dbReference type="InterPro" id="IPR002831">
    <property type="entry name" value="Tscrpt_reg_TrmB_N"/>
</dbReference>
<dbReference type="PANTHER" id="PTHR34293">
    <property type="entry name" value="HTH-TYPE TRANSCRIPTIONAL REGULATOR TRMBL2"/>
    <property type="match status" value="1"/>
</dbReference>
<dbReference type="SUPFAM" id="SSF46785">
    <property type="entry name" value="Winged helix' DNA-binding domain"/>
    <property type="match status" value="1"/>
</dbReference>
<dbReference type="InterPro" id="IPR036390">
    <property type="entry name" value="WH_DNA-bd_sf"/>
</dbReference>
<dbReference type="Gene3D" id="1.10.10.10">
    <property type="entry name" value="Winged helix-like DNA-binding domain superfamily/Winged helix DNA-binding domain"/>
    <property type="match status" value="1"/>
</dbReference>
<protein>
    <submittedName>
        <fullName evidence="2">Transcriptional regulator, TrmB</fullName>
    </submittedName>
</protein>
<reference evidence="2 3" key="1">
    <citation type="submission" date="2018-01" db="EMBL/GenBank/DDBJ databases">
        <authorList>
            <person name="Gaut B.S."/>
            <person name="Morton B.R."/>
            <person name="Clegg M.T."/>
            <person name="Duvall M.R."/>
        </authorList>
    </citation>
    <scope>NUCLEOTIDE SEQUENCE [LARGE SCALE GENOMIC DNA]</scope>
    <source>
        <strain evidence="2">Cupriavidus taiwanensis cmp 52</strain>
    </source>
</reference>
<sequence>MTMDMRIREAVDEFGQSDTLVGQSPHVCGAPPVEAELAQLGITKSLFNLYMAAAELGEAPIAEVAARAGMVRTTAYHALQRLEEEGLVDIQDREGKRIVVAEDPRKFLERGKARLQAIEALVPQMRSVYNRIKGKPQIRFFEGEEGIRTVLWESLTMTGTPKILRGYLSMHELEQTPGLDEVERFLNERVQRGIELKVIRSRHRDVAPIWPTSRAEKRELRYAPDGMEISMTTLIFDNCVSLISSRNENYGLIIESEEFATMQCGLFDTVWSVCVASPRAELG</sequence>
<dbReference type="InterPro" id="IPR036388">
    <property type="entry name" value="WH-like_DNA-bd_sf"/>
</dbReference>
<dbReference type="Proteomes" id="UP000256805">
    <property type="component" value="Unassembled WGS sequence"/>
</dbReference>
<proteinExistence type="predicted"/>